<accession>A0A178T6J7</accession>
<protein>
    <submittedName>
        <fullName evidence="1">Uncharacterized protein</fullName>
    </submittedName>
</protein>
<dbReference type="AlphaFoldDB" id="A0A178T6J7"/>
<dbReference type="Proteomes" id="UP000078336">
    <property type="component" value="Unassembled WGS sequence"/>
</dbReference>
<keyword evidence="2" id="KW-1185">Reference proteome</keyword>
<proteinExistence type="predicted"/>
<reference evidence="1 2" key="1">
    <citation type="submission" date="2016-03" db="EMBL/GenBank/DDBJ databases">
        <title>Spore heat resistance.</title>
        <authorList>
            <person name="Boekhorst J."/>
            <person name="Berendsen E.M."/>
            <person name="Wells-Bennik M.H."/>
            <person name="Kuipers O.P."/>
        </authorList>
    </citation>
    <scope>NUCLEOTIDE SEQUENCE [LARGE SCALE GENOMIC DNA]</scope>
    <source>
        <strain evidence="1 2">AF16</strain>
    </source>
</reference>
<organism evidence="1 2">
    <name type="scientific">Anoxybacillus flavithermus</name>
    <dbReference type="NCBI Taxonomy" id="33934"/>
    <lineage>
        <taxon>Bacteria</taxon>
        <taxon>Bacillati</taxon>
        <taxon>Bacillota</taxon>
        <taxon>Bacilli</taxon>
        <taxon>Bacillales</taxon>
        <taxon>Anoxybacillaceae</taxon>
        <taxon>Anoxybacillus</taxon>
    </lineage>
</organism>
<name>A0A178T6J7_9BACL</name>
<gene>
    <name evidence="1" type="ORF">TAF16_2252</name>
</gene>
<dbReference type="EMBL" id="LUCQ01000138">
    <property type="protein sequence ID" value="OAO77056.1"/>
    <property type="molecule type" value="Genomic_DNA"/>
</dbReference>
<evidence type="ECO:0000313" key="2">
    <source>
        <dbReference type="Proteomes" id="UP000078336"/>
    </source>
</evidence>
<evidence type="ECO:0000313" key="1">
    <source>
        <dbReference type="EMBL" id="OAO77056.1"/>
    </source>
</evidence>
<comment type="caution">
    <text evidence="1">The sequence shown here is derived from an EMBL/GenBank/DDBJ whole genome shotgun (WGS) entry which is preliminary data.</text>
</comment>
<sequence>MRTFIAAVAVCTMSSKQQKTNNDAISDFFMLQIPLRCQ</sequence>